<evidence type="ECO:0000256" key="1">
    <source>
        <dbReference type="SAM" id="MobiDB-lite"/>
    </source>
</evidence>
<feature type="region of interest" description="Disordered" evidence="1">
    <location>
        <begin position="88"/>
        <end position="114"/>
    </location>
</feature>
<protein>
    <submittedName>
        <fullName evidence="2">Uncharacterized protein</fullName>
    </submittedName>
</protein>
<organism evidence="2 3">
    <name type="scientific">Stigmatella erecta</name>
    <dbReference type="NCBI Taxonomy" id="83460"/>
    <lineage>
        <taxon>Bacteria</taxon>
        <taxon>Pseudomonadati</taxon>
        <taxon>Myxococcota</taxon>
        <taxon>Myxococcia</taxon>
        <taxon>Myxococcales</taxon>
        <taxon>Cystobacterineae</taxon>
        <taxon>Archangiaceae</taxon>
        <taxon>Stigmatella</taxon>
    </lineage>
</organism>
<keyword evidence="3" id="KW-1185">Reference proteome</keyword>
<dbReference type="AlphaFoldDB" id="A0A1I0JI60"/>
<proteinExistence type="predicted"/>
<gene>
    <name evidence="2" type="ORF">SAMN05443639_107287</name>
</gene>
<sequence length="134" mass="14806">MATLPSLQSIREQLRQSPFIPEMATELGVSVEEYIEQVAHFALQPHPEPQLAVVETDALLAQGHTPPREEDMAGYLDRAVLAAGAEHRTGFTPATRGPVSLTGEALEAPEPDPQREELQAYLELQRLKARITRD</sequence>
<evidence type="ECO:0000313" key="3">
    <source>
        <dbReference type="Proteomes" id="UP000199181"/>
    </source>
</evidence>
<accession>A0A1I0JI60</accession>
<name>A0A1I0JI60_9BACT</name>
<dbReference type="RefSeq" id="WP_093521271.1">
    <property type="nucleotide sequence ID" value="NZ_FOIJ01000007.1"/>
</dbReference>
<evidence type="ECO:0000313" key="2">
    <source>
        <dbReference type="EMBL" id="SEU09728.1"/>
    </source>
</evidence>
<reference evidence="3" key="1">
    <citation type="submission" date="2016-10" db="EMBL/GenBank/DDBJ databases">
        <authorList>
            <person name="Varghese N."/>
            <person name="Submissions S."/>
        </authorList>
    </citation>
    <scope>NUCLEOTIDE SEQUENCE [LARGE SCALE GENOMIC DNA]</scope>
    <source>
        <strain evidence="3">DSM 16858</strain>
    </source>
</reference>
<dbReference type="Proteomes" id="UP000199181">
    <property type="component" value="Unassembled WGS sequence"/>
</dbReference>
<dbReference type="EMBL" id="FOIJ01000007">
    <property type="protein sequence ID" value="SEU09728.1"/>
    <property type="molecule type" value="Genomic_DNA"/>
</dbReference>